<evidence type="ECO:0000313" key="1">
    <source>
        <dbReference type="EMBL" id="HIW84919.1"/>
    </source>
</evidence>
<reference evidence="1" key="1">
    <citation type="journal article" date="2021" name="PeerJ">
        <title>Extensive microbial diversity within the chicken gut microbiome revealed by metagenomics and culture.</title>
        <authorList>
            <person name="Gilroy R."/>
            <person name="Ravi A."/>
            <person name="Getino M."/>
            <person name="Pursley I."/>
            <person name="Horton D.L."/>
            <person name="Alikhan N.F."/>
            <person name="Baker D."/>
            <person name="Gharbi K."/>
            <person name="Hall N."/>
            <person name="Watson M."/>
            <person name="Adriaenssens E.M."/>
            <person name="Foster-Nyarko E."/>
            <person name="Jarju S."/>
            <person name="Secka A."/>
            <person name="Antonio M."/>
            <person name="Oren A."/>
            <person name="Chaudhuri R.R."/>
            <person name="La Ragione R."/>
            <person name="Hildebrand F."/>
            <person name="Pallen M.J."/>
        </authorList>
    </citation>
    <scope>NUCLEOTIDE SEQUENCE</scope>
    <source>
        <strain evidence="1">421</strain>
    </source>
</reference>
<accession>A0A9D1RBP0</accession>
<evidence type="ECO:0000313" key="2">
    <source>
        <dbReference type="Proteomes" id="UP000824205"/>
    </source>
</evidence>
<gene>
    <name evidence="1" type="ORF">IAA48_00320</name>
</gene>
<name>A0A9D1RBP0_9FIRM</name>
<organism evidence="1 2">
    <name type="scientific">Candidatus Eubacterium faecipullorum</name>
    <dbReference type="NCBI Taxonomy" id="2838571"/>
    <lineage>
        <taxon>Bacteria</taxon>
        <taxon>Bacillati</taxon>
        <taxon>Bacillota</taxon>
        <taxon>Clostridia</taxon>
        <taxon>Eubacteriales</taxon>
        <taxon>Eubacteriaceae</taxon>
        <taxon>Eubacterium</taxon>
    </lineage>
</organism>
<proteinExistence type="predicted"/>
<comment type="caution">
    <text evidence="1">The sequence shown here is derived from an EMBL/GenBank/DDBJ whole genome shotgun (WGS) entry which is preliminary data.</text>
</comment>
<sequence length="148" mass="16103">MTIFEKQGVITPAQDKTNISFAFEVPAGVSELHIDYSYAPKIMEDEDAAVCMISDALEKYLGSENGKDPHDFLPVKNLITVSVDDPAGYRGAAHRQPNEQHIVIGTAKTTPGFTKGAVRSGSWRVMLNVHCCACDVNYSLKISGGEEK</sequence>
<dbReference type="Proteomes" id="UP000824205">
    <property type="component" value="Unassembled WGS sequence"/>
</dbReference>
<reference evidence="1" key="2">
    <citation type="submission" date="2021-04" db="EMBL/GenBank/DDBJ databases">
        <authorList>
            <person name="Gilroy R."/>
        </authorList>
    </citation>
    <scope>NUCLEOTIDE SEQUENCE</scope>
    <source>
        <strain evidence="1">421</strain>
    </source>
</reference>
<dbReference type="AlphaFoldDB" id="A0A9D1RBP0"/>
<protein>
    <submittedName>
        <fullName evidence="1">Uncharacterized protein</fullName>
    </submittedName>
</protein>
<dbReference type="EMBL" id="DXGE01000001">
    <property type="protein sequence ID" value="HIW84919.1"/>
    <property type="molecule type" value="Genomic_DNA"/>
</dbReference>